<evidence type="ECO:0000256" key="4">
    <source>
        <dbReference type="ARBA" id="ARBA00023136"/>
    </source>
</evidence>
<dbReference type="EMBL" id="UZAI01017006">
    <property type="protein sequence ID" value="VDP19259.1"/>
    <property type="molecule type" value="Genomic_DNA"/>
</dbReference>
<sequence length="442" mass="51097">MNITEHIEDVFNPFILNLFIINKSLSCTQMESLPVSGLFNFYRAIGLLLGPLNTILNGLCVHIFNHHLWKKSIMSKILKGLSFIEIGMGLSLFIHALIFSQNSKSSYSNENVYNITNNNKHRNELQQDLIYTNDYIKTICSFFITTISSRFLVAFQISRNWSVVLLAAYRYDQICRPIGTSSIFSRQRIRYIIMIIIFLACLIIIPRIFENGIVVCYITGNVSKDYPLLIHYKLYQILYLGLLMFIIQSGGPVICVCVLSAFVIRIIAKRRKFHQEKEQRSARNLLRRQTMEIEYNQSNLKNNHINNNNNNNLQRNSNGLIKELIERPAPSGDKLMFTVCITFFILETPAFFSKILNPYLEQDYPLIDLIISVIANLLIYLDSTLNAFIYMASNPLFRKIVRNECIQYRNRLICCQSSKSIHQLTRINPSLDNEPNVTSINS</sequence>
<dbReference type="SUPFAM" id="SSF81321">
    <property type="entry name" value="Family A G protein-coupled receptor-like"/>
    <property type="match status" value="1"/>
</dbReference>
<evidence type="ECO:0000313" key="6">
    <source>
        <dbReference type="Proteomes" id="UP000277204"/>
    </source>
</evidence>
<name>A0A183MIF6_9TREM</name>
<dbReference type="GO" id="GO:0016020">
    <property type="term" value="C:membrane"/>
    <property type="evidence" value="ECO:0007669"/>
    <property type="project" value="UniProtKB-SubCell"/>
</dbReference>
<organism evidence="5 6">
    <name type="scientific">Schistosoma margrebowiei</name>
    <dbReference type="NCBI Taxonomy" id="48269"/>
    <lineage>
        <taxon>Eukaryota</taxon>
        <taxon>Metazoa</taxon>
        <taxon>Spiralia</taxon>
        <taxon>Lophotrochozoa</taxon>
        <taxon>Platyhelminthes</taxon>
        <taxon>Trematoda</taxon>
        <taxon>Digenea</taxon>
        <taxon>Strigeidida</taxon>
        <taxon>Schistosomatoidea</taxon>
        <taxon>Schistosomatidae</taxon>
        <taxon>Schistosoma</taxon>
    </lineage>
</organism>
<dbReference type="AlphaFoldDB" id="A0A183MIF6"/>
<dbReference type="Gene3D" id="1.20.1070.10">
    <property type="entry name" value="Rhodopsin 7-helix transmembrane proteins"/>
    <property type="match status" value="1"/>
</dbReference>
<keyword evidence="6" id="KW-1185">Reference proteome</keyword>
<keyword evidence="2" id="KW-0812">Transmembrane</keyword>
<dbReference type="Proteomes" id="UP000277204">
    <property type="component" value="Unassembled WGS sequence"/>
</dbReference>
<dbReference type="InterPro" id="IPR052954">
    <property type="entry name" value="GPCR-Ligand_Int"/>
</dbReference>
<gene>
    <name evidence="5" type="ORF">SMRZ_LOCUS15831</name>
</gene>
<dbReference type="Pfam" id="PF00001">
    <property type="entry name" value="7tm_1"/>
    <property type="match status" value="1"/>
</dbReference>
<evidence type="ECO:0000256" key="2">
    <source>
        <dbReference type="ARBA" id="ARBA00022692"/>
    </source>
</evidence>
<dbReference type="STRING" id="48269.A0A183MIF6"/>
<dbReference type="InterPro" id="IPR017452">
    <property type="entry name" value="GPCR_Rhodpsn_7TM"/>
</dbReference>
<reference evidence="5 6" key="1">
    <citation type="submission" date="2018-11" db="EMBL/GenBank/DDBJ databases">
        <authorList>
            <consortium name="Pathogen Informatics"/>
        </authorList>
    </citation>
    <scope>NUCLEOTIDE SEQUENCE [LARGE SCALE GENOMIC DNA]</scope>
    <source>
        <strain evidence="5 6">Zambia</strain>
    </source>
</reference>
<proteinExistence type="predicted"/>
<keyword evidence="4" id="KW-0472">Membrane</keyword>
<dbReference type="PANTHER" id="PTHR46641">
    <property type="entry name" value="FMRFAMIDE RECEPTOR-RELATED"/>
    <property type="match status" value="1"/>
</dbReference>
<accession>A0A183MIF6</accession>
<evidence type="ECO:0000256" key="1">
    <source>
        <dbReference type="ARBA" id="ARBA00004370"/>
    </source>
</evidence>
<protein>
    <submittedName>
        <fullName evidence="5">Uncharacterized protein</fullName>
    </submittedName>
</protein>
<evidence type="ECO:0000313" key="5">
    <source>
        <dbReference type="EMBL" id="VDP19259.1"/>
    </source>
</evidence>
<keyword evidence="3" id="KW-1133">Transmembrane helix</keyword>
<dbReference type="PANTHER" id="PTHR46641:SF2">
    <property type="entry name" value="FMRFAMIDE RECEPTOR"/>
    <property type="match status" value="1"/>
</dbReference>
<evidence type="ECO:0000256" key="3">
    <source>
        <dbReference type="ARBA" id="ARBA00022989"/>
    </source>
</evidence>
<dbReference type="InterPro" id="IPR000276">
    <property type="entry name" value="GPCR_Rhodpsn"/>
</dbReference>
<comment type="subcellular location">
    <subcellularLocation>
        <location evidence="1">Membrane</location>
    </subcellularLocation>
</comment>
<dbReference type="GO" id="GO:0004930">
    <property type="term" value="F:G protein-coupled receptor activity"/>
    <property type="evidence" value="ECO:0007669"/>
    <property type="project" value="InterPro"/>
</dbReference>
<dbReference type="PROSITE" id="PS50262">
    <property type="entry name" value="G_PROTEIN_RECEP_F1_2"/>
    <property type="match status" value="1"/>
</dbReference>